<feature type="domain" description="PAS" evidence="9">
    <location>
        <begin position="139"/>
        <end position="209"/>
    </location>
</feature>
<dbReference type="InterPro" id="IPR000644">
    <property type="entry name" value="CBS_dom"/>
</dbReference>
<dbReference type="InterPro" id="IPR000014">
    <property type="entry name" value="PAS"/>
</dbReference>
<dbReference type="InterPro" id="IPR005467">
    <property type="entry name" value="His_kinase_dom"/>
</dbReference>
<name>A0ABY5AMX3_9CYAN</name>
<dbReference type="Pfam" id="PF08447">
    <property type="entry name" value="PAS_3"/>
    <property type="match status" value="2"/>
</dbReference>
<dbReference type="PANTHER" id="PTHR43304">
    <property type="entry name" value="PHYTOCHROME-LIKE PROTEIN CPH1"/>
    <property type="match status" value="1"/>
</dbReference>
<dbReference type="InterPro" id="IPR046342">
    <property type="entry name" value="CBS_dom_sf"/>
</dbReference>
<dbReference type="Pfam" id="PF00571">
    <property type="entry name" value="CBS"/>
    <property type="match status" value="1"/>
</dbReference>
<dbReference type="PROSITE" id="PS50109">
    <property type="entry name" value="HIS_KIN"/>
    <property type="match status" value="1"/>
</dbReference>
<dbReference type="PRINTS" id="PR00344">
    <property type="entry name" value="BCTRLSENSOR"/>
</dbReference>
<dbReference type="SMART" id="SM00086">
    <property type="entry name" value="PAC"/>
    <property type="match status" value="1"/>
</dbReference>
<feature type="domain" description="CBS" evidence="11">
    <location>
        <begin position="73"/>
        <end position="137"/>
    </location>
</feature>
<dbReference type="EC" id="2.7.13.3" evidence="2"/>
<dbReference type="InterPro" id="IPR052162">
    <property type="entry name" value="Sensor_kinase/Photoreceptor"/>
</dbReference>
<dbReference type="Gene3D" id="1.10.287.130">
    <property type="match status" value="1"/>
</dbReference>
<comment type="catalytic activity">
    <reaction evidence="1">
        <text>ATP + protein L-histidine = ADP + protein N-phospho-L-histidine.</text>
        <dbReference type="EC" id="2.7.13.3"/>
    </reaction>
</comment>
<dbReference type="CDD" id="cd00130">
    <property type="entry name" value="PAS"/>
    <property type="match status" value="2"/>
</dbReference>
<dbReference type="NCBIfam" id="TIGR00229">
    <property type="entry name" value="sensory_box"/>
    <property type="match status" value="2"/>
</dbReference>
<evidence type="ECO:0000256" key="5">
    <source>
        <dbReference type="ARBA" id="ARBA00022777"/>
    </source>
</evidence>
<dbReference type="InterPro" id="IPR001610">
    <property type="entry name" value="PAC"/>
</dbReference>
<keyword evidence="6" id="KW-0902">Two-component regulatory system</keyword>
<dbReference type="PANTHER" id="PTHR43304:SF1">
    <property type="entry name" value="PAC DOMAIN-CONTAINING PROTEIN"/>
    <property type="match status" value="1"/>
</dbReference>
<dbReference type="Gene3D" id="2.10.70.100">
    <property type="match status" value="1"/>
</dbReference>
<keyword evidence="13" id="KW-1185">Reference proteome</keyword>
<evidence type="ECO:0000313" key="13">
    <source>
        <dbReference type="Proteomes" id="UP001056708"/>
    </source>
</evidence>
<dbReference type="CDD" id="cd00082">
    <property type="entry name" value="HisKA"/>
    <property type="match status" value="1"/>
</dbReference>
<dbReference type="SUPFAM" id="SSF47384">
    <property type="entry name" value="Homodimeric domain of signal transducing histidine kinase"/>
    <property type="match status" value="1"/>
</dbReference>
<organism evidence="12 13">
    <name type="scientific">Phormidium yuhuli AB48</name>
    <dbReference type="NCBI Taxonomy" id="2940671"/>
    <lineage>
        <taxon>Bacteria</taxon>
        <taxon>Bacillati</taxon>
        <taxon>Cyanobacteriota</taxon>
        <taxon>Cyanophyceae</taxon>
        <taxon>Oscillatoriophycideae</taxon>
        <taxon>Oscillatoriales</taxon>
        <taxon>Oscillatoriaceae</taxon>
        <taxon>Phormidium</taxon>
        <taxon>Phormidium yuhuli</taxon>
    </lineage>
</organism>
<dbReference type="PROSITE" id="PS50113">
    <property type="entry name" value="PAC"/>
    <property type="match status" value="1"/>
</dbReference>
<evidence type="ECO:0000256" key="2">
    <source>
        <dbReference type="ARBA" id="ARBA00012438"/>
    </source>
</evidence>
<evidence type="ECO:0000259" key="8">
    <source>
        <dbReference type="PROSITE" id="PS50109"/>
    </source>
</evidence>
<evidence type="ECO:0000259" key="10">
    <source>
        <dbReference type="PROSITE" id="PS50113"/>
    </source>
</evidence>
<evidence type="ECO:0000256" key="3">
    <source>
        <dbReference type="ARBA" id="ARBA00022553"/>
    </source>
</evidence>
<dbReference type="InterPro" id="IPR036890">
    <property type="entry name" value="HATPase_C_sf"/>
</dbReference>
<evidence type="ECO:0000256" key="1">
    <source>
        <dbReference type="ARBA" id="ARBA00000085"/>
    </source>
</evidence>
<dbReference type="PROSITE" id="PS50112">
    <property type="entry name" value="PAS"/>
    <property type="match status" value="1"/>
</dbReference>
<dbReference type="Gene3D" id="3.30.450.20">
    <property type="entry name" value="PAS domain"/>
    <property type="match status" value="2"/>
</dbReference>
<dbReference type="InterPro" id="IPR013655">
    <property type="entry name" value="PAS_fold_3"/>
</dbReference>
<dbReference type="SUPFAM" id="SSF55874">
    <property type="entry name" value="ATPase domain of HSP90 chaperone/DNA topoisomerase II/histidine kinase"/>
    <property type="match status" value="1"/>
</dbReference>
<dbReference type="InterPro" id="IPR035965">
    <property type="entry name" value="PAS-like_dom_sf"/>
</dbReference>
<feature type="domain" description="PAC" evidence="10">
    <location>
        <begin position="334"/>
        <end position="386"/>
    </location>
</feature>
<dbReference type="PROSITE" id="PS51371">
    <property type="entry name" value="CBS"/>
    <property type="match status" value="2"/>
</dbReference>
<keyword evidence="7" id="KW-0129">CBS domain</keyword>
<dbReference type="SMART" id="SM00388">
    <property type="entry name" value="HisKA"/>
    <property type="match status" value="1"/>
</dbReference>
<feature type="domain" description="CBS" evidence="11">
    <location>
        <begin position="6"/>
        <end position="69"/>
    </location>
</feature>
<dbReference type="InterPro" id="IPR003661">
    <property type="entry name" value="HisK_dim/P_dom"/>
</dbReference>
<evidence type="ECO:0000256" key="4">
    <source>
        <dbReference type="ARBA" id="ARBA00022679"/>
    </source>
</evidence>
<keyword evidence="4" id="KW-0808">Transferase</keyword>
<accession>A0ABY5AMX3</accession>
<evidence type="ECO:0000313" key="12">
    <source>
        <dbReference type="EMBL" id="USR89589.1"/>
    </source>
</evidence>
<evidence type="ECO:0000259" key="11">
    <source>
        <dbReference type="PROSITE" id="PS51371"/>
    </source>
</evidence>
<reference evidence="12" key="1">
    <citation type="submission" date="2022-06" db="EMBL/GenBank/DDBJ databases">
        <title>Genome sequence of Phormidium yuhuli AB48 isolated from an industrial photobioreactor environment.</title>
        <authorList>
            <person name="Qiu Y."/>
            <person name="Noonan A.J.C."/>
            <person name="Dofher K."/>
            <person name="Koch M."/>
            <person name="Kieft B."/>
            <person name="Lin X."/>
            <person name="Ziels R.M."/>
            <person name="Hallam S.J."/>
        </authorList>
    </citation>
    <scope>NUCLEOTIDE SEQUENCE</scope>
    <source>
        <strain evidence="12">AB48</strain>
    </source>
</reference>
<gene>
    <name evidence="12" type="ORF">NEA10_11920</name>
</gene>
<keyword evidence="3" id="KW-0597">Phosphoprotein</keyword>
<dbReference type="Pfam" id="PF00512">
    <property type="entry name" value="HisKA"/>
    <property type="match status" value="1"/>
</dbReference>
<dbReference type="SUPFAM" id="SSF55785">
    <property type="entry name" value="PYP-like sensor domain (PAS domain)"/>
    <property type="match status" value="2"/>
</dbReference>
<dbReference type="Pfam" id="PF02518">
    <property type="entry name" value="HATPase_c"/>
    <property type="match status" value="1"/>
</dbReference>
<dbReference type="InterPro" id="IPR004358">
    <property type="entry name" value="Sig_transdc_His_kin-like_C"/>
</dbReference>
<dbReference type="SMART" id="SM00387">
    <property type="entry name" value="HATPase_c"/>
    <property type="match status" value="1"/>
</dbReference>
<sequence length="643" mass="73083">MLDSVVRRNPNCISSHTPIGEAIALMEKSQTIEGEGGVLVVMAPSPESQPLGLLTPDSIVAQLAAGLSLEQPLDPKHLVPIVSLAKSQSQDIEQVQQLFQEHDVPYLLLLDEAQQICGLLSRQRLRSLLYPDSLPDSDICDNLRPFFERSLNLLTIVDRQGRFYRVNPAWEKVLGYPCNQLLGQPFLNWVHPEDHEATLAAMDQLNRGEAVEGFVNRYRDREGNYRQVEWYSQSYGDFIYANARDITSRKHLEWELKRWKIHLQAAQPIAHLGSWEFDVATGRITWSEEVFRILGQDMALGPPDYDKLLQIYHPDDRPEHDRLVQRALQEGEAYDLECRVLHDDGQLSYIQARGEPGFDENGQVVSLMGTILDVTERKQQELHLLQTTAQLEASNQELEAFAYSVSHDLRAPLRAIDGFSQALVEDYGERLDAEAQDYFERIRRNVSRMSQLIDDLLRLSRVSRVTIEPQTVNLSELAGAIATHLQEVYPNHPVKLQITPQLTLNADPSLMEMMLTNLLENAWKFTHHQPQPQIEVGREVSLKTILKTTPEFLEESSLEVAPESLNPHLLDAPVYFVRDNGAGFEMKYSKMLFRVFQRLHDTQEFPGMGIGLATVQRIVQRHGGLVWATGQVGEGATFYFIVP</sequence>
<dbReference type="SMART" id="SM00091">
    <property type="entry name" value="PAS"/>
    <property type="match status" value="2"/>
</dbReference>
<dbReference type="InterPro" id="IPR000700">
    <property type="entry name" value="PAS-assoc_C"/>
</dbReference>
<dbReference type="Gene3D" id="3.30.565.10">
    <property type="entry name" value="Histidine kinase-like ATPase, C-terminal domain"/>
    <property type="match status" value="1"/>
</dbReference>
<proteinExistence type="predicted"/>
<keyword evidence="5" id="KW-0418">Kinase</keyword>
<evidence type="ECO:0000256" key="7">
    <source>
        <dbReference type="PROSITE-ProRule" id="PRU00703"/>
    </source>
</evidence>
<dbReference type="Gene3D" id="3.10.580.10">
    <property type="entry name" value="CBS-domain"/>
    <property type="match status" value="1"/>
</dbReference>
<dbReference type="EMBL" id="CP098611">
    <property type="protein sequence ID" value="USR89589.1"/>
    <property type="molecule type" value="Genomic_DNA"/>
</dbReference>
<dbReference type="InterPro" id="IPR036097">
    <property type="entry name" value="HisK_dim/P_sf"/>
</dbReference>
<dbReference type="Proteomes" id="UP001056708">
    <property type="component" value="Chromosome"/>
</dbReference>
<evidence type="ECO:0000259" key="9">
    <source>
        <dbReference type="PROSITE" id="PS50112"/>
    </source>
</evidence>
<dbReference type="InterPro" id="IPR003594">
    <property type="entry name" value="HATPase_dom"/>
</dbReference>
<evidence type="ECO:0000256" key="6">
    <source>
        <dbReference type="ARBA" id="ARBA00023012"/>
    </source>
</evidence>
<dbReference type="RefSeq" id="WP_252660381.1">
    <property type="nucleotide sequence ID" value="NZ_CP098611.1"/>
</dbReference>
<feature type="domain" description="Histidine kinase" evidence="8">
    <location>
        <begin position="404"/>
        <end position="643"/>
    </location>
</feature>
<dbReference type="SUPFAM" id="SSF54631">
    <property type="entry name" value="CBS-domain pair"/>
    <property type="match status" value="1"/>
</dbReference>
<protein>
    <recommendedName>
        <fullName evidence="2">histidine kinase</fullName>
        <ecNumber evidence="2">2.7.13.3</ecNumber>
    </recommendedName>
</protein>